<name>A0A846QKA8_9BACT</name>
<gene>
    <name evidence="1" type="ORF">GGQ74_001130</name>
</gene>
<keyword evidence="2" id="KW-1185">Reference proteome</keyword>
<accession>A0A846QKA8</accession>
<dbReference type="RefSeq" id="WP_167939502.1">
    <property type="nucleotide sequence ID" value="NZ_JAATJA010000001.1"/>
</dbReference>
<dbReference type="Proteomes" id="UP000580856">
    <property type="component" value="Unassembled WGS sequence"/>
</dbReference>
<evidence type="ECO:0000313" key="2">
    <source>
        <dbReference type="Proteomes" id="UP000580856"/>
    </source>
</evidence>
<dbReference type="EMBL" id="JAATJA010000001">
    <property type="protein sequence ID" value="NJB67490.1"/>
    <property type="molecule type" value="Genomic_DNA"/>
</dbReference>
<reference evidence="1 2" key="1">
    <citation type="submission" date="2020-03" db="EMBL/GenBank/DDBJ databases">
        <title>Genomic Encyclopedia of Type Strains, Phase IV (KMG-IV): sequencing the most valuable type-strain genomes for metagenomic binning, comparative biology and taxonomic classification.</title>
        <authorList>
            <person name="Goeker M."/>
        </authorList>
    </citation>
    <scope>NUCLEOTIDE SEQUENCE [LARGE SCALE GENOMIC DNA]</scope>
    <source>
        <strain evidence="1 2">DSM 24233</strain>
    </source>
</reference>
<organism evidence="1 2">
    <name type="scientific">Desulfobaculum xiamenense</name>
    <dbReference type="NCBI Taxonomy" id="995050"/>
    <lineage>
        <taxon>Bacteria</taxon>
        <taxon>Pseudomonadati</taxon>
        <taxon>Thermodesulfobacteriota</taxon>
        <taxon>Desulfovibrionia</taxon>
        <taxon>Desulfovibrionales</taxon>
        <taxon>Desulfovibrionaceae</taxon>
        <taxon>Desulfobaculum</taxon>
    </lineage>
</organism>
<proteinExistence type="predicted"/>
<comment type="caution">
    <text evidence="1">The sequence shown here is derived from an EMBL/GenBank/DDBJ whole genome shotgun (WGS) entry which is preliminary data.</text>
</comment>
<sequence length="482" mass="50050">MQIFNRSALTGGGMALDGISAAQLADGDKAFVDSGGVHYAFLYNAASSAAESSPEVIAPDDAGGTGRWLMQSSKVATTDSPGVVELATNAEVLAGTDATRAVTPAANRYVLDGRVRLQNLLTNSGFGVWSRATAKTFGGPLSMVEGVTNGVCTTANTRDIVVGDLVHFITGDLVGQAFEVTAVTPNVSFTIDSNVSSGTCSAYEMVPHCAEANSNALDGWAKSNTLTVERTRKDVTGNALYGVIMTPLAAGEVLNTDVLPQHCRGQNVVLGAWVRTGVANHARLFVLDSAGMAYSPYHSGGGGWEWLEMTRPIAQTSTRVCAGFFLSQSSGTVSACCPMLALASSLGAGRYQPVLDEIVWLAAPVTSDRLHGKTFSPGNWAALNVEGDSHGRIPANARALHIYTNCRDSGSSGTGNIALALRGANTASSYVNCLAGRTNDAASLFCGWASCDANGDIQHDSNASGTNTLDVVAFQYMAVQLG</sequence>
<protein>
    <submittedName>
        <fullName evidence="1">Uncharacterized protein</fullName>
    </submittedName>
</protein>
<evidence type="ECO:0000313" key="1">
    <source>
        <dbReference type="EMBL" id="NJB67490.1"/>
    </source>
</evidence>
<dbReference type="AlphaFoldDB" id="A0A846QKA8"/>